<evidence type="ECO:0000256" key="4">
    <source>
        <dbReference type="ARBA" id="ARBA00022723"/>
    </source>
</evidence>
<feature type="binding site" evidence="8">
    <location>
        <position position="76"/>
    </location>
    <ligand>
        <name>Zn(2+)</name>
        <dbReference type="ChEBI" id="CHEBI:29105"/>
        <note>catalytic</note>
    </ligand>
</feature>
<feature type="binding site" evidence="8">
    <location>
        <position position="79"/>
    </location>
    <ligand>
        <name>Zn(2+)</name>
        <dbReference type="ChEBI" id="CHEBI:29105"/>
        <note>catalytic</note>
    </ligand>
</feature>
<dbReference type="InterPro" id="IPR002125">
    <property type="entry name" value="CMP_dCMP_dom"/>
</dbReference>
<evidence type="ECO:0000313" key="11">
    <source>
        <dbReference type="Proteomes" id="UP001317963"/>
    </source>
</evidence>
<dbReference type="HAMAP" id="MF_00972">
    <property type="entry name" value="tRNA_aden_deaminase"/>
    <property type="match status" value="1"/>
</dbReference>
<accession>A0ABY6QAN0</accession>
<dbReference type="PROSITE" id="PS00903">
    <property type="entry name" value="CYT_DCMP_DEAMINASES_1"/>
    <property type="match status" value="1"/>
</dbReference>
<dbReference type="PANTHER" id="PTHR11079">
    <property type="entry name" value="CYTOSINE DEAMINASE FAMILY MEMBER"/>
    <property type="match status" value="1"/>
</dbReference>
<evidence type="ECO:0000256" key="5">
    <source>
        <dbReference type="ARBA" id="ARBA00022801"/>
    </source>
</evidence>
<evidence type="ECO:0000259" key="9">
    <source>
        <dbReference type="PROSITE" id="PS51747"/>
    </source>
</evidence>
<dbReference type="Gene3D" id="3.40.140.10">
    <property type="entry name" value="Cytidine Deaminase, domain 2"/>
    <property type="match status" value="1"/>
</dbReference>
<dbReference type="InterPro" id="IPR016192">
    <property type="entry name" value="APOBEC/CMP_deaminase_Zn-bd"/>
</dbReference>
<comment type="similarity">
    <text evidence="1">Belongs to the cytidine and deoxycytidylate deaminase family. ADAT2 subfamily.</text>
</comment>
<dbReference type="Proteomes" id="UP001317963">
    <property type="component" value="Chromosome"/>
</dbReference>
<keyword evidence="4 8" id="KW-0479">Metal-binding</keyword>
<dbReference type="NCBIfam" id="NF008113">
    <property type="entry name" value="PRK10860.1"/>
    <property type="match status" value="1"/>
</dbReference>
<evidence type="ECO:0000256" key="1">
    <source>
        <dbReference type="ARBA" id="ARBA00010669"/>
    </source>
</evidence>
<protein>
    <recommendedName>
        <fullName evidence="8">tRNA-specific adenosine deaminase</fullName>
        <ecNumber evidence="8">3.5.4.33</ecNumber>
    </recommendedName>
</protein>
<evidence type="ECO:0000256" key="2">
    <source>
        <dbReference type="ARBA" id="ARBA00011738"/>
    </source>
</evidence>
<dbReference type="PROSITE" id="PS51747">
    <property type="entry name" value="CYT_DCMP_DEAMINASES_2"/>
    <property type="match status" value="1"/>
</dbReference>
<feature type="domain" description="CMP/dCMP-type deaminase" evidence="9">
    <location>
        <begin position="1"/>
        <end position="104"/>
    </location>
</feature>
<dbReference type="InterPro" id="IPR016193">
    <property type="entry name" value="Cytidine_deaminase-like"/>
</dbReference>
<name>A0ABY6QAN0_9GAMM</name>
<comment type="subunit">
    <text evidence="2 8">Homodimer.</text>
</comment>
<dbReference type="CDD" id="cd01285">
    <property type="entry name" value="nucleoside_deaminase"/>
    <property type="match status" value="1"/>
</dbReference>
<comment type="cofactor">
    <cofactor evidence="8">
        <name>Zn(2+)</name>
        <dbReference type="ChEBI" id="CHEBI:29105"/>
    </cofactor>
    <text evidence="8">Binds 1 zinc ion per subunit.</text>
</comment>
<dbReference type="EC" id="3.5.4.33" evidence="8"/>
<comment type="function">
    <text evidence="8">Catalyzes the deamination of adenosine to inosine at the wobble position 34 of tRNA(Arg2).</text>
</comment>
<evidence type="ECO:0000313" key="10">
    <source>
        <dbReference type="EMBL" id="UZP75635.1"/>
    </source>
</evidence>
<dbReference type="InterPro" id="IPR028883">
    <property type="entry name" value="tRNA_aden_deaminase"/>
</dbReference>
<evidence type="ECO:0000256" key="7">
    <source>
        <dbReference type="ARBA" id="ARBA00048045"/>
    </source>
</evidence>
<keyword evidence="3 8" id="KW-0819">tRNA processing</keyword>
<dbReference type="PANTHER" id="PTHR11079:SF202">
    <property type="entry name" value="TRNA-SPECIFIC ADENOSINE DEAMINASE"/>
    <property type="match status" value="1"/>
</dbReference>
<keyword evidence="11" id="KW-1185">Reference proteome</keyword>
<evidence type="ECO:0000256" key="6">
    <source>
        <dbReference type="ARBA" id="ARBA00022833"/>
    </source>
</evidence>
<dbReference type="SUPFAM" id="SSF53927">
    <property type="entry name" value="Cytidine deaminase-like"/>
    <property type="match status" value="1"/>
</dbReference>
<evidence type="ECO:0000256" key="3">
    <source>
        <dbReference type="ARBA" id="ARBA00022694"/>
    </source>
</evidence>
<keyword evidence="5 8" id="KW-0378">Hydrolase</keyword>
<feature type="active site" description="Proton donor" evidence="8">
    <location>
        <position position="48"/>
    </location>
</feature>
<reference evidence="10 11" key="1">
    <citation type="submission" date="2019-02" db="EMBL/GenBank/DDBJ databases">
        <title>Halieaceae_genomes.</title>
        <authorList>
            <person name="Li S.-H."/>
        </authorList>
    </citation>
    <scope>NUCLEOTIDE SEQUENCE [LARGE SCALE GENOMIC DNA]</scope>
    <source>
        <strain evidence="10 11">JH123</strain>
    </source>
</reference>
<feature type="binding site" evidence="8">
    <location>
        <position position="46"/>
    </location>
    <ligand>
        <name>Zn(2+)</name>
        <dbReference type="ChEBI" id="CHEBI:29105"/>
        <note>catalytic</note>
    </ligand>
</feature>
<proteinExistence type="inferred from homology"/>
<comment type="catalytic activity">
    <reaction evidence="7 8">
        <text>adenosine(34) in tRNA + H2O + H(+) = inosine(34) in tRNA + NH4(+)</text>
        <dbReference type="Rhea" id="RHEA:43168"/>
        <dbReference type="Rhea" id="RHEA-COMP:10373"/>
        <dbReference type="Rhea" id="RHEA-COMP:10374"/>
        <dbReference type="ChEBI" id="CHEBI:15377"/>
        <dbReference type="ChEBI" id="CHEBI:15378"/>
        <dbReference type="ChEBI" id="CHEBI:28938"/>
        <dbReference type="ChEBI" id="CHEBI:74411"/>
        <dbReference type="ChEBI" id="CHEBI:82852"/>
        <dbReference type="EC" id="3.5.4.33"/>
    </reaction>
</comment>
<sequence>MSRALEQASRAARLGEVPVGAVVVMGNEVVAEACNQQITLSDPSAHAELLALRTAAATVGNYRLPGCELFVTLEPCTMCCGVMVHARVSRLVFGAREPKAGAVISAASALDNDALNHRVLWSEGLYADESAAQLKAFFKARRSLKA</sequence>
<dbReference type="EMBL" id="CP036501">
    <property type="protein sequence ID" value="UZP75635.1"/>
    <property type="molecule type" value="Genomic_DNA"/>
</dbReference>
<evidence type="ECO:0000256" key="8">
    <source>
        <dbReference type="HAMAP-Rule" id="MF_00972"/>
    </source>
</evidence>
<gene>
    <name evidence="8" type="primary">tadA</name>
    <name evidence="10" type="ORF">E0F26_11070</name>
</gene>
<organism evidence="10 11">
    <name type="scientific">Candidatus Paraluminiphilus aquimaris</name>
    <dbReference type="NCBI Taxonomy" id="2518994"/>
    <lineage>
        <taxon>Bacteria</taxon>
        <taxon>Pseudomonadati</taxon>
        <taxon>Pseudomonadota</taxon>
        <taxon>Gammaproteobacteria</taxon>
        <taxon>Cellvibrionales</taxon>
        <taxon>Halieaceae</taxon>
        <taxon>Candidatus Paraluminiphilus</taxon>
    </lineage>
</organism>
<keyword evidence="6 8" id="KW-0862">Zinc</keyword>
<dbReference type="Pfam" id="PF00383">
    <property type="entry name" value="dCMP_cyt_deam_1"/>
    <property type="match status" value="1"/>
</dbReference>